<proteinExistence type="predicted"/>
<feature type="domain" description="GFO/IDH/MocA-like oxidoreductase" evidence="1">
    <location>
        <begin position="25"/>
        <end position="107"/>
    </location>
</feature>
<comment type="caution">
    <text evidence="2">The sequence shown here is derived from an EMBL/GenBank/DDBJ whole genome shotgun (WGS) entry which is preliminary data.</text>
</comment>
<dbReference type="Pfam" id="PF22725">
    <property type="entry name" value="GFO_IDH_MocA_C3"/>
    <property type="match status" value="1"/>
</dbReference>
<protein>
    <recommendedName>
        <fullName evidence="1">GFO/IDH/MocA-like oxidoreductase domain-containing protein</fullName>
    </recommendedName>
</protein>
<dbReference type="EMBL" id="BARW01035517">
    <property type="protein sequence ID" value="GAJ20977.1"/>
    <property type="molecule type" value="Genomic_DNA"/>
</dbReference>
<evidence type="ECO:0000313" key="2">
    <source>
        <dbReference type="EMBL" id="GAJ20977.1"/>
    </source>
</evidence>
<sequence>MVSLAKEKDKILMVGHILEYHPAVVKLKEIINEGELGKINYIYSNRLNLGKFRTEENILWSFAPHDISIIINLLGEMPEEVSAHGGNYLNPNIADVTVTTMSFSSGVNIEKISV</sequence>
<dbReference type="InterPro" id="IPR055170">
    <property type="entry name" value="GFO_IDH_MocA-like_dom"/>
</dbReference>
<name>X1VMU8_9ZZZZ</name>
<dbReference type="AlphaFoldDB" id="X1VMU8"/>
<reference evidence="2" key="1">
    <citation type="journal article" date="2014" name="Front. Microbiol.">
        <title>High frequency of phylogenetically diverse reductive dehalogenase-homologous genes in deep subseafloor sedimentary metagenomes.</title>
        <authorList>
            <person name="Kawai M."/>
            <person name="Futagami T."/>
            <person name="Toyoda A."/>
            <person name="Takaki Y."/>
            <person name="Nishi S."/>
            <person name="Hori S."/>
            <person name="Arai W."/>
            <person name="Tsubouchi T."/>
            <person name="Morono Y."/>
            <person name="Uchiyama I."/>
            <person name="Ito T."/>
            <person name="Fujiyama A."/>
            <person name="Inagaki F."/>
            <person name="Takami H."/>
        </authorList>
    </citation>
    <scope>NUCLEOTIDE SEQUENCE</scope>
    <source>
        <strain evidence="2">Expedition CK06-06</strain>
    </source>
</reference>
<dbReference type="Gene3D" id="3.30.360.10">
    <property type="entry name" value="Dihydrodipicolinate Reductase, domain 2"/>
    <property type="match status" value="1"/>
</dbReference>
<dbReference type="PANTHER" id="PTHR43377">
    <property type="entry name" value="BILIVERDIN REDUCTASE A"/>
    <property type="match status" value="1"/>
</dbReference>
<evidence type="ECO:0000259" key="1">
    <source>
        <dbReference type="Pfam" id="PF22725"/>
    </source>
</evidence>
<dbReference type="SUPFAM" id="SSF55347">
    <property type="entry name" value="Glyceraldehyde-3-phosphate dehydrogenase-like, C-terminal domain"/>
    <property type="match status" value="1"/>
</dbReference>
<dbReference type="Gene3D" id="3.40.50.720">
    <property type="entry name" value="NAD(P)-binding Rossmann-like Domain"/>
    <property type="match status" value="1"/>
</dbReference>
<gene>
    <name evidence="2" type="ORF">S12H4_55373</name>
</gene>
<dbReference type="PANTHER" id="PTHR43377:SF6">
    <property type="entry name" value="GFO_IDH_MOCA-LIKE OXIDOREDUCTASE N-TERMINAL DOMAIN-CONTAINING PROTEIN"/>
    <property type="match status" value="1"/>
</dbReference>
<organism evidence="2">
    <name type="scientific">marine sediment metagenome</name>
    <dbReference type="NCBI Taxonomy" id="412755"/>
    <lineage>
        <taxon>unclassified sequences</taxon>
        <taxon>metagenomes</taxon>
        <taxon>ecological metagenomes</taxon>
    </lineage>
</organism>
<dbReference type="InterPro" id="IPR051450">
    <property type="entry name" value="Gfo/Idh/MocA_Oxidoreductases"/>
</dbReference>
<accession>X1VMU8</accession>